<dbReference type="PANTHER" id="PTHR43581:SF2">
    <property type="entry name" value="EXCINUCLEASE ATPASE SUBUNIT"/>
    <property type="match status" value="1"/>
</dbReference>
<comment type="caution">
    <text evidence="2">The sequence shown here is derived from an EMBL/GenBank/DDBJ whole genome shotgun (WGS) entry which is preliminary data.</text>
</comment>
<dbReference type="InterPro" id="IPR041685">
    <property type="entry name" value="AAA_GajA/Old/RecF-like"/>
</dbReference>
<dbReference type="Gene3D" id="3.40.50.300">
    <property type="entry name" value="P-loop containing nucleotide triphosphate hydrolases"/>
    <property type="match status" value="1"/>
</dbReference>
<dbReference type="InterPro" id="IPR027417">
    <property type="entry name" value="P-loop_NTPase"/>
</dbReference>
<dbReference type="EMBL" id="RAPN01000001">
    <property type="protein sequence ID" value="RKD90039.1"/>
    <property type="molecule type" value="Genomic_DNA"/>
</dbReference>
<dbReference type="InterPro" id="IPR051396">
    <property type="entry name" value="Bact_Antivir_Def_Nuclease"/>
</dbReference>
<proteinExistence type="predicted"/>
<gene>
    <name evidence="2" type="ORF">BC643_0375</name>
</gene>
<reference evidence="2 3" key="1">
    <citation type="submission" date="2018-09" db="EMBL/GenBank/DDBJ databases">
        <title>Genomic Encyclopedia of Archaeal and Bacterial Type Strains, Phase II (KMG-II): from individual species to whole genera.</title>
        <authorList>
            <person name="Goeker M."/>
        </authorList>
    </citation>
    <scope>NUCLEOTIDE SEQUENCE [LARGE SCALE GENOMIC DNA]</scope>
    <source>
        <strain evidence="2 3">DSM 27148</strain>
    </source>
</reference>
<evidence type="ECO:0000313" key="3">
    <source>
        <dbReference type="Proteomes" id="UP000283387"/>
    </source>
</evidence>
<dbReference type="SUPFAM" id="SSF52540">
    <property type="entry name" value="P-loop containing nucleoside triphosphate hydrolases"/>
    <property type="match status" value="1"/>
</dbReference>
<accession>A0A419W3M3</accession>
<sequence>MVGKNNSGKSTIVKALLLVLDYLRNQQKDTFSFASEVLNDANIVTYERALCQNSESGFIDFHFEIEDYSVEISLWPEEDADYTFANVHTVKITDEKNKIDFLFDHVSEFVRISKQVSYAVGEMAIEIVIDNIRESVIKYKKELEGVSKTSREGLNLINQINLLNMRLDELESRPRRTNDTEIKYNLDYPLKDFTIASTEESPLEEMVSDFLSRNHDLRVFYIGKREDSSVLVNEENEQFEQINAIDADRHNIKNSISKFVNLLNTKKVFYLGANPSKQSALFYLRDKQNALGQAIHQFYQLKIQKGQPEYIFVEKWMKRFEIGDTFDINFISGEAYECFIKNGDVETHLADMGMGSLQLMQLFFKIATMLRHFKAETKGINLIVEEPELNLHPALQSELADFFFEINDEFGIKFIVETHSEYIIRRTQVLGLKNGLFTTQETNPNPFTVYYFHLTEGPYQMNYTAEGKFDRSFDGGFTNVATNSTKEMLKLNRHVR</sequence>
<dbReference type="PANTHER" id="PTHR43581">
    <property type="entry name" value="ATP/GTP PHOSPHATASE"/>
    <property type="match status" value="1"/>
</dbReference>
<evidence type="ECO:0000259" key="1">
    <source>
        <dbReference type="Pfam" id="PF13175"/>
    </source>
</evidence>
<name>A0A419W3M3_9BACT</name>
<feature type="domain" description="Endonuclease GajA/Old nuclease/RecF-like AAA" evidence="1">
    <location>
        <begin position="2"/>
        <end position="424"/>
    </location>
</feature>
<dbReference type="Pfam" id="PF13175">
    <property type="entry name" value="AAA_15"/>
    <property type="match status" value="1"/>
</dbReference>
<dbReference type="AlphaFoldDB" id="A0A419W3M3"/>
<dbReference type="Proteomes" id="UP000283387">
    <property type="component" value="Unassembled WGS sequence"/>
</dbReference>
<protein>
    <submittedName>
        <fullName evidence="2">AAA ATPase-like protein</fullName>
    </submittedName>
</protein>
<organism evidence="2 3">
    <name type="scientific">Mangrovibacterium diazotrophicum</name>
    <dbReference type="NCBI Taxonomy" id="1261403"/>
    <lineage>
        <taxon>Bacteria</taxon>
        <taxon>Pseudomonadati</taxon>
        <taxon>Bacteroidota</taxon>
        <taxon>Bacteroidia</taxon>
        <taxon>Marinilabiliales</taxon>
        <taxon>Prolixibacteraceae</taxon>
        <taxon>Mangrovibacterium</taxon>
    </lineage>
</organism>
<keyword evidence="3" id="KW-1185">Reference proteome</keyword>
<evidence type="ECO:0000313" key="2">
    <source>
        <dbReference type="EMBL" id="RKD90039.1"/>
    </source>
</evidence>